<gene>
    <name evidence="5" type="ORF">CR205_07720</name>
</gene>
<dbReference type="InterPro" id="IPR054828">
    <property type="entry name" value="Vit_B12_bind_prot"/>
</dbReference>
<dbReference type="GO" id="GO:0071281">
    <property type="term" value="P:cellular response to iron ion"/>
    <property type="evidence" value="ECO:0007669"/>
    <property type="project" value="TreeGrafter"/>
</dbReference>
<dbReference type="NCBIfam" id="NF038402">
    <property type="entry name" value="TroA_like"/>
    <property type="match status" value="1"/>
</dbReference>
<sequence>MFITSIFQTMNIYTITYTKGEREMKRALLTTILGGSLILAACGDNGETEESAGTDSSEETAEENDHTEEDDETSSDELEEDSDDEEFPVTVEDARGEEVTLEEEPAEVISILPSNTELIYGLDAWDQLSAVTLNDDYPEKVSELDTVGDMTIDVEQVIAMEPDLVMAGVLNDMDAVGQIEDAGITVVVLEDTNKFDDLYDVIELAGVVLGKNDEADTMIEDMQSRIEDIRETGESIPEDEQVSVWVEVGQDPLFTTGAGTFLDEMLSLIGAQNAAGEEELWVQFTEEDAVSLNPDVIVLTYGAYVESAGQQVLDRAAWQSVPAVENERVYEFEDANKVNRQGPRLIEGLEELAELIYPEHY</sequence>
<evidence type="ECO:0000256" key="3">
    <source>
        <dbReference type="SAM" id="MobiDB-lite"/>
    </source>
</evidence>
<dbReference type="SUPFAM" id="SSF53807">
    <property type="entry name" value="Helical backbone' metal receptor"/>
    <property type="match status" value="1"/>
</dbReference>
<dbReference type="Pfam" id="PF01497">
    <property type="entry name" value="Peripla_BP_2"/>
    <property type="match status" value="1"/>
</dbReference>
<dbReference type="PROSITE" id="PS50983">
    <property type="entry name" value="FE_B12_PBP"/>
    <property type="match status" value="1"/>
</dbReference>
<accession>A0A2W0HEP1</accession>
<comment type="caution">
    <text evidence="5">The sequence shown here is derived from an EMBL/GenBank/DDBJ whole genome shotgun (WGS) entry which is preliminary data.</text>
</comment>
<protein>
    <submittedName>
        <fullName evidence="5">ABC transporter substrate-binding protein</fullName>
    </submittedName>
</protein>
<evidence type="ECO:0000313" key="5">
    <source>
        <dbReference type="EMBL" id="PYZ98470.1"/>
    </source>
</evidence>
<proteinExistence type="inferred from homology"/>
<dbReference type="EMBL" id="PDOF01000001">
    <property type="protein sequence ID" value="PYZ98470.1"/>
    <property type="molecule type" value="Genomic_DNA"/>
</dbReference>
<keyword evidence="6" id="KW-1185">Reference proteome</keyword>
<reference evidence="5 6" key="1">
    <citation type="submission" date="2017-10" db="EMBL/GenBank/DDBJ databases">
        <title>Bacillus sp. nov., a halophilic bacterium isolated from a Yangshapao Lake.</title>
        <authorList>
            <person name="Wang H."/>
        </authorList>
    </citation>
    <scope>NUCLEOTIDE SEQUENCE [LARGE SCALE GENOMIC DNA]</scope>
    <source>
        <strain evidence="5 6">YSP-3</strain>
    </source>
</reference>
<evidence type="ECO:0000259" key="4">
    <source>
        <dbReference type="PROSITE" id="PS50983"/>
    </source>
</evidence>
<dbReference type="CDD" id="cd01143">
    <property type="entry name" value="YvrC"/>
    <property type="match status" value="1"/>
</dbReference>
<organism evidence="5 6">
    <name type="scientific">Alteribacter lacisalsi</name>
    <dbReference type="NCBI Taxonomy" id="2045244"/>
    <lineage>
        <taxon>Bacteria</taxon>
        <taxon>Bacillati</taxon>
        <taxon>Bacillota</taxon>
        <taxon>Bacilli</taxon>
        <taxon>Bacillales</taxon>
        <taxon>Bacillaceae</taxon>
        <taxon>Alteribacter</taxon>
    </lineage>
</organism>
<dbReference type="PANTHER" id="PTHR30535:SF34">
    <property type="entry name" value="MOLYBDATE-BINDING PROTEIN MOLA"/>
    <property type="match status" value="1"/>
</dbReference>
<feature type="compositionally biased region" description="Acidic residues" evidence="3">
    <location>
        <begin position="46"/>
        <end position="87"/>
    </location>
</feature>
<dbReference type="InterPro" id="IPR002491">
    <property type="entry name" value="ABC_transptr_periplasmic_BD"/>
</dbReference>
<evidence type="ECO:0000313" key="6">
    <source>
        <dbReference type="Proteomes" id="UP000248066"/>
    </source>
</evidence>
<dbReference type="PANTHER" id="PTHR30535">
    <property type="entry name" value="VITAMIN B12-BINDING PROTEIN"/>
    <property type="match status" value="1"/>
</dbReference>
<feature type="region of interest" description="Disordered" evidence="3">
    <location>
        <begin position="45"/>
        <end position="102"/>
    </location>
</feature>
<keyword evidence="2" id="KW-0732">Signal</keyword>
<dbReference type="Proteomes" id="UP000248066">
    <property type="component" value="Unassembled WGS sequence"/>
</dbReference>
<evidence type="ECO:0000256" key="2">
    <source>
        <dbReference type="ARBA" id="ARBA00022729"/>
    </source>
</evidence>
<feature type="domain" description="Fe/B12 periplasmic-binding" evidence="4">
    <location>
        <begin position="107"/>
        <end position="360"/>
    </location>
</feature>
<evidence type="ECO:0000256" key="1">
    <source>
        <dbReference type="ARBA" id="ARBA00008814"/>
    </source>
</evidence>
<comment type="similarity">
    <text evidence="1">Belongs to the bacterial solute-binding protein 8 family.</text>
</comment>
<dbReference type="AlphaFoldDB" id="A0A2W0HEP1"/>
<dbReference type="InterPro" id="IPR050902">
    <property type="entry name" value="ABC_Transporter_SBP"/>
</dbReference>
<dbReference type="Gene3D" id="3.40.50.1980">
    <property type="entry name" value="Nitrogenase molybdenum iron protein domain"/>
    <property type="match status" value="2"/>
</dbReference>
<name>A0A2W0HEP1_9BACI</name>